<evidence type="ECO:0000313" key="3">
    <source>
        <dbReference type="EMBL" id="GGM19637.1"/>
    </source>
</evidence>
<dbReference type="InterPro" id="IPR036244">
    <property type="entry name" value="TipA-like_antibiotic-bd"/>
</dbReference>
<accession>A0A917TER2</accession>
<name>A0A917TER2_9ACTN</name>
<organism evidence="3 4">
    <name type="scientific">Dactylosporangium sucinum</name>
    <dbReference type="NCBI Taxonomy" id="1424081"/>
    <lineage>
        <taxon>Bacteria</taxon>
        <taxon>Bacillati</taxon>
        <taxon>Actinomycetota</taxon>
        <taxon>Actinomycetes</taxon>
        <taxon>Micromonosporales</taxon>
        <taxon>Micromonosporaceae</taxon>
        <taxon>Dactylosporangium</taxon>
    </lineage>
</organism>
<evidence type="ECO:0000313" key="4">
    <source>
        <dbReference type="Proteomes" id="UP000642070"/>
    </source>
</evidence>
<keyword evidence="4" id="KW-1185">Reference proteome</keyword>
<reference evidence="3" key="1">
    <citation type="journal article" date="2014" name="Int. J. Syst. Evol. Microbiol.">
        <title>Complete genome sequence of Corynebacterium casei LMG S-19264T (=DSM 44701T), isolated from a smear-ripened cheese.</title>
        <authorList>
            <consortium name="US DOE Joint Genome Institute (JGI-PGF)"/>
            <person name="Walter F."/>
            <person name="Albersmeier A."/>
            <person name="Kalinowski J."/>
            <person name="Ruckert C."/>
        </authorList>
    </citation>
    <scope>NUCLEOTIDE SEQUENCE</scope>
    <source>
        <strain evidence="3">JCM 19831</strain>
    </source>
</reference>
<evidence type="ECO:0000259" key="2">
    <source>
        <dbReference type="Pfam" id="PF07739"/>
    </source>
</evidence>
<comment type="caution">
    <text evidence="3">The sequence shown here is derived from an EMBL/GenBank/DDBJ whole genome shotgun (WGS) entry which is preliminary data.</text>
</comment>
<feature type="domain" description="TipAS antibiotic-recognition" evidence="2">
    <location>
        <begin position="22"/>
        <end position="138"/>
    </location>
</feature>
<dbReference type="InterPro" id="IPR012925">
    <property type="entry name" value="TipAS_dom"/>
</dbReference>
<dbReference type="Proteomes" id="UP000642070">
    <property type="component" value="Unassembled WGS sequence"/>
</dbReference>
<protein>
    <recommendedName>
        <fullName evidence="2">TipAS antibiotic-recognition domain-containing protein</fullName>
    </recommendedName>
</protein>
<evidence type="ECO:0000256" key="1">
    <source>
        <dbReference type="SAM" id="MobiDB-lite"/>
    </source>
</evidence>
<gene>
    <name evidence="3" type="ORF">GCM10007977_021110</name>
</gene>
<feature type="region of interest" description="Disordered" evidence="1">
    <location>
        <begin position="1"/>
        <end position="20"/>
    </location>
</feature>
<dbReference type="Gene3D" id="1.10.490.50">
    <property type="entry name" value="Antibiotic binding domain of TipA-like multidrug resistance regulators"/>
    <property type="match status" value="1"/>
</dbReference>
<dbReference type="RefSeq" id="WP_190249571.1">
    <property type="nucleotide sequence ID" value="NZ_BMPI01000008.1"/>
</dbReference>
<sequence>MTTNLTPDEQREVFGDFDPGQYADEAEQRWGQTEAYQESARRTAQYTKQDWERIKAEAAANTAGFAAAFTGGVPADSEQARALAEEHRQHIGRWFYDCPYEVQRGLGDMYVADPRFTANYDTDHPGLAQYIRDAIHANADRA</sequence>
<dbReference type="EMBL" id="BMPI01000008">
    <property type="protein sequence ID" value="GGM19637.1"/>
    <property type="molecule type" value="Genomic_DNA"/>
</dbReference>
<proteinExistence type="predicted"/>
<dbReference type="Pfam" id="PF07739">
    <property type="entry name" value="TipAS"/>
    <property type="match status" value="1"/>
</dbReference>
<reference evidence="3" key="2">
    <citation type="submission" date="2020-09" db="EMBL/GenBank/DDBJ databases">
        <authorList>
            <person name="Sun Q."/>
            <person name="Ohkuma M."/>
        </authorList>
    </citation>
    <scope>NUCLEOTIDE SEQUENCE</scope>
    <source>
        <strain evidence="3">JCM 19831</strain>
    </source>
</reference>
<dbReference type="AlphaFoldDB" id="A0A917TER2"/>
<dbReference type="SUPFAM" id="SSF89082">
    <property type="entry name" value="Antibiotic binding domain of TipA-like multidrug resistance regulators"/>
    <property type="match status" value="1"/>
</dbReference>